<dbReference type="PROSITE" id="PS00622">
    <property type="entry name" value="HTH_LUXR_1"/>
    <property type="match status" value="1"/>
</dbReference>
<dbReference type="PROSITE" id="PS50043">
    <property type="entry name" value="HTH_LUXR_2"/>
    <property type="match status" value="1"/>
</dbReference>
<dbReference type="Pfam" id="PF00196">
    <property type="entry name" value="GerE"/>
    <property type="match status" value="1"/>
</dbReference>
<dbReference type="GO" id="GO:0003677">
    <property type="term" value="F:DNA binding"/>
    <property type="evidence" value="ECO:0007669"/>
    <property type="project" value="UniProtKB-KW"/>
</dbReference>
<dbReference type="RefSeq" id="WP_128599847.1">
    <property type="nucleotide sequence ID" value="NZ_MLFS01000006.1"/>
</dbReference>
<dbReference type="CDD" id="cd06170">
    <property type="entry name" value="LuxR_C_like"/>
    <property type="match status" value="1"/>
</dbReference>
<evidence type="ECO:0000256" key="1">
    <source>
        <dbReference type="ARBA" id="ARBA00023125"/>
    </source>
</evidence>
<evidence type="ECO:0000259" key="2">
    <source>
        <dbReference type="PROSITE" id="PS50043"/>
    </source>
</evidence>
<dbReference type="Gene3D" id="1.10.10.10">
    <property type="entry name" value="Winged helix-like DNA-binding domain superfamily/Winged helix DNA-binding domain"/>
    <property type="match status" value="1"/>
</dbReference>
<reference evidence="3 4" key="1">
    <citation type="journal article" date="2017" name="Antonie Van Leeuwenhoek">
        <title>Phylogenomic resolution of the bacterial genus Pantoea and its relationship with Erwinia and Tatumella.</title>
        <authorList>
            <person name="Palmer M."/>
            <person name="Steenkamp E.T."/>
            <person name="Coetzee M.P."/>
            <person name="Chan W.Y."/>
            <person name="van Zyl E."/>
            <person name="De Maayer P."/>
            <person name="Coutinho T.A."/>
            <person name="Blom J."/>
            <person name="Smits T.H."/>
            <person name="Duffy B."/>
            <person name="Venter S.N."/>
        </authorList>
    </citation>
    <scope>NUCLEOTIDE SEQUENCE [LARGE SCALE GENOMIC DNA]</scope>
    <source>
        <strain evidence="3 4">LMG 26277</strain>
    </source>
</reference>
<dbReference type="SUPFAM" id="SSF46894">
    <property type="entry name" value="C-terminal effector domain of the bipartite response regulators"/>
    <property type="match status" value="1"/>
</dbReference>
<name>A0A1X1DD91_9GAMM</name>
<dbReference type="InterPro" id="IPR000792">
    <property type="entry name" value="Tscrpt_reg_LuxR_C"/>
</dbReference>
<protein>
    <submittedName>
        <fullName evidence="3">Helix-turn-helix transcriptional regulator</fullName>
    </submittedName>
</protein>
<dbReference type="PRINTS" id="PR00038">
    <property type="entry name" value="HTHLUXR"/>
</dbReference>
<proteinExistence type="predicted"/>
<dbReference type="InterPro" id="IPR016032">
    <property type="entry name" value="Sig_transdc_resp-reg_C-effctor"/>
</dbReference>
<dbReference type="STRING" id="1076551.HA48_03725"/>
<dbReference type="AlphaFoldDB" id="A0A1X1DD91"/>
<evidence type="ECO:0000313" key="4">
    <source>
        <dbReference type="Proteomes" id="UP000193104"/>
    </source>
</evidence>
<comment type="caution">
    <text evidence="3">The sequence shown here is derived from an EMBL/GenBank/DDBJ whole genome shotgun (WGS) entry which is preliminary data.</text>
</comment>
<dbReference type="InterPro" id="IPR051015">
    <property type="entry name" value="EvgA-like"/>
</dbReference>
<dbReference type="Proteomes" id="UP000193104">
    <property type="component" value="Unassembled WGS sequence"/>
</dbReference>
<dbReference type="PANTHER" id="PTHR45566">
    <property type="entry name" value="HTH-TYPE TRANSCRIPTIONAL REGULATOR YHJB-RELATED"/>
    <property type="match status" value="1"/>
</dbReference>
<sequence length="230" mass="26091">MKNHHDDILYFSSDKLAALGLESLLGSLPFNSHVHELWSLSTVISQCEKLKPRLLIFIFHENMPLAGTFKVLYALQQQFPAMPVLVLTRRLLPVMYALSRYLPTLSVLDLKSPRTVLINYLIDCFSGVTPLPLPDGADILLPDRQLRVLLMMAWGYSAEHIGGRLGISHKTVNAHKLNALTRLQVKSKNDMADLFMVIDELRMLVSWLRLHRNGKLSEMALHSLEELLEA</sequence>
<dbReference type="InterPro" id="IPR036388">
    <property type="entry name" value="WH-like_DNA-bd_sf"/>
</dbReference>
<evidence type="ECO:0000313" key="3">
    <source>
        <dbReference type="EMBL" id="ORM74598.1"/>
    </source>
</evidence>
<organism evidence="3 4">
    <name type="scientific">Pantoea wallisii</name>
    <dbReference type="NCBI Taxonomy" id="1076551"/>
    <lineage>
        <taxon>Bacteria</taxon>
        <taxon>Pseudomonadati</taxon>
        <taxon>Pseudomonadota</taxon>
        <taxon>Gammaproteobacteria</taxon>
        <taxon>Enterobacterales</taxon>
        <taxon>Erwiniaceae</taxon>
        <taxon>Pantoea</taxon>
    </lineage>
</organism>
<dbReference type="SMART" id="SM00421">
    <property type="entry name" value="HTH_LUXR"/>
    <property type="match status" value="1"/>
</dbReference>
<gene>
    <name evidence="3" type="ORF">HA48_03725</name>
</gene>
<dbReference type="PANTHER" id="PTHR45566:SF1">
    <property type="entry name" value="HTH-TYPE TRANSCRIPTIONAL REGULATOR YHJB-RELATED"/>
    <property type="match status" value="1"/>
</dbReference>
<dbReference type="EMBL" id="MLFS01000006">
    <property type="protein sequence ID" value="ORM74598.1"/>
    <property type="molecule type" value="Genomic_DNA"/>
</dbReference>
<dbReference type="OrthoDB" id="9802186at2"/>
<keyword evidence="4" id="KW-1185">Reference proteome</keyword>
<keyword evidence="1" id="KW-0238">DNA-binding</keyword>
<accession>A0A1X1DD91</accession>
<feature type="domain" description="HTH luxR-type" evidence="2">
    <location>
        <begin position="134"/>
        <end position="199"/>
    </location>
</feature>
<dbReference type="GO" id="GO:0006355">
    <property type="term" value="P:regulation of DNA-templated transcription"/>
    <property type="evidence" value="ECO:0007669"/>
    <property type="project" value="InterPro"/>
</dbReference>